<organism evidence="4 5">
    <name type="scientific">Chloracidobacterium sp. N</name>
    <dbReference type="NCBI Taxonomy" id="2821540"/>
    <lineage>
        <taxon>Bacteria</taxon>
        <taxon>Pseudomonadati</taxon>
        <taxon>Acidobacteriota</taxon>
        <taxon>Terriglobia</taxon>
        <taxon>Terriglobales</taxon>
        <taxon>Acidobacteriaceae</taxon>
        <taxon>Chloracidobacterium</taxon>
        <taxon>Chloracidobacterium aggregatum</taxon>
    </lineage>
</organism>
<reference evidence="4 5" key="1">
    <citation type="submission" date="2021-03" db="EMBL/GenBank/DDBJ databases">
        <title>Genomic and phenotypic characterization of Chloracidobacterium isolates provides evidence for multiple species.</title>
        <authorList>
            <person name="Saini M.K."/>
            <person name="Costas A.M.G."/>
            <person name="Tank M."/>
            <person name="Bryant D.A."/>
        </authorList>
    </citation>
    <scope>NUCLEOTIDE SEQUENCE [LARGE SCALE GENOMIC DNA]</scope>
    <source>
        <strain evidence="4 5">N</strain>
    </source>
</reference>
<dbReference type="EMBL" id="CP072643">
    <property type="protein sequence ID" value="QUV95114.1"/>
    <property type="molecule type" value="Genomic_DNA"/>
</dbReference>
<evidence type="ECO:0000256" key="2">
    <source>
        <dbReference type="ARBA" id="ARBA00023295"/>
    </source>
</evidence>
<dbReference type="SUPFAM" id="SSF51011">
    <property type="entry name" value="Glycosyl hydrolase domain"/>
    <property type="match status" value="1"/>
</dbReference>
<keyword evidence="1" id="KW-0378">Hydrolase</keyword>
<dbReference type="Gene3D" id="2.60.40.1180">
    <property type="entry name" value="Golgi alpha-mannosidase II"/>
    <property type="match status" value="1"/>
</dbReference>
<feature type="domain" description="Glycosyl hydrolase family 13 catalytic" evidence="3">
    <location>
        <begin position="134"/>
        <end position="523"/>
    </location>
</feature>
<dbReference type="PANTHER" id="PTHR10357:SF210">
    <property type="entry name" value="MALTODEXTRIN GLUCOSIDASE"/>
    <property type="match status" value="1"/>
</dbReference>
<dbReference type="InterPro" id="IPR015171">
    <property type="entry name" value="Cyc-maltodext_N"/>
</dbReference>
<evidence type="ECO:0000256" key="1">
    <source>
        <dbReference type="ARBA" id="ARBA00022801"/>
    </source>
</evidence>
<proteinExistence type="predicted"/>
<dbReference type="Gene3D" id="3.20.20.80">
    <property type="entry name" value="Glycosidases"/>
    <property type="match status" value="1"/>
</dbReference>
<evidence type="ECO:0000313" key="4">
    <source>
        <dbReference type="EMBL" id="QUV95114.1"/>
    </source>
</evidence>
<accession>A0ABX8B6E3</accession>
<dbReference type="Pfam" id="PF00128">
    <property type="entry name" value="Alpha-amylase"/>
    <property type="match status" value="1"/>
</dbReference>
<dbReference type="Pfam" id="PF09087">
    <property type="entry name" value="Cyc-maltodext_N"/>
    <property type="match status" value="1"/>
</dbReference>
<dbReference type="SUPFAM" id="SSF81296">
    <property type="entry name" value="E set domains"/>
    <property type="match status" value="1"/>
</dbReference>
<evidence type="ECO:0000313" key="5">
    <source>
        <dbReference type="Proteomes" id="UP000677668"/>
    </source>
</evidence>
<dbReference type="InterPro" id="IPR013783">
    <property type="entry name" value="Ig-like_fold"/>
</dbReference>
<dbReference type="RefSeq" id="WP_211423354.1">
    <property type="nucleotide sequence ID" value="NZ_CP072643.1"/>
</dbReference>
<dbReference type="SUPFAM" id="SSF51445">
    <property type="entry name" value="(Trans)glycosidases"/>
    <property type="match status" value="1"/>
</dbReference>
<evidence type="ECO:0000259" key="3">
    <source>
        <dbReference type="SMART" id="SM00642"/>
    </source>
</evidence>
<dbReference type="InterPro" id="IPR013780">
    <property type="entry name" value="Glyco_hydro_b"/>
</dbReference>
<dbReference type="InterPro" id="IPR014756">
    <property type="entry name" value="Ig_E-set"/>
</dbReference>
<dbReference type="InterPro" id="IPR017853">
    <property type="entry name" value="GH"/>
</dbReference>
<keyword evidence="5" id="KW-1185">Reference proteome</keyword>
<dbReference type="InterPro" id="IPR006047">
    <property type="entry name" value="GH13_cat_dom"/>
</dbReference>
<sequence length="621" mass="69872">MKRINWLFCAVGGGWWLVWLTVVGLSQVVTKVEPPDWPTVTRPTTIELLITGEHLTGVRLDSNTPGITPGRVEVTSSGRYAFCEVTITPEARPGPVQLNLLTPNGARPLPWAVFSPLPRTTAFRGLTPDDVVYLLMIDRFANGDRSNDAPPGMPPANRANPRAYHGGDLRGVIEKLDYLQALGVTAIWMTPVYDNADTSEDYHGYGATDFYAVESRFGTLEQYQTLAQEVRRRGMKLLQDVIPNHTGPQHPWVRRPPTPTWFNGTPEQHLTCNFDIPALTRPDATPHERALVLEGWFAGILPDLNGADEKYQRYAIQNSLWWAEKVGLDGMRLDTYPYVVRPFWRDWQRAMDDAFPNFTAVGEIWHGDPNIIAFFRGGRTGWDGIDTGLRSQFDFPLFYAIRDFAAGDAPASRLAGLLQQDALYGNPHMNVTFIGNHDVPRIMRACGGDWRRVRLALTLLMTLRGIPQLYAGDEIGMDGGEDPDNRRDFPGGFGDTPNAFTPAGRTPDQQKLWEETQQLLTLRRRHRALRHGRHRDLVVEGRQWAFLREDGKEKLLVVVNGNGNRVEVPIPAASICDGAPNRPCTVNPVHSSFPVNDRKMQVRETLRVPVEAFGYRVFRVR</sequence>
<gene>
    <name evidence="4" type="ORF">J8C05_13900</name>
</gene>
<protein>
    <submittedName>
        <fullName evidence="4">Cyclomaltodextrinase N-terminal domain-containing protein</fullName>
    </submittedName>
</protein>
<dbReference type="SMART" id="SM00642">
    <property type="entry name" value="Aamy"/>
    <property type="match status" value="1"/>
</dbReference>
<keyword evidence="2" id="KW-0326">Glycosidase</keyword>
<dbReference type="CDD" id="cd11340">
    <property type="entry name" value="AmyAc_bac_CMD_like_3"/>
    <property type="match status" value="1"/>
</dbReference>
<name>A0ABX8B6E3_9BACT</name>
<dbReference type="Proteomes" id="UP000677668">
    <property type="component" value="Chromosome 2"/>
</dbReference>
<dbReference type="Gene3D" id="2.60.40.10">
    <property type="entry name" value="Immunoglobulins"/>
    <property type="match status" value="1"/>
</dbReference>
<dbReference type="PANTHER" id="PTHR10357">
    <property type="entry name" value="ALPHA-AMYLASE FAMILY MEMBER"/>
    <property type="match status" value="1"/>
</dbReference>